<evidence type="ECO:0000256" key="2">
    <source>
        <dbReference type="SAM" id="SignalP"/>
    </source>
</evidence>
<proteinExistence type="evidence at transcript level"/>
<evidence type="ECO:0000256" key="1">
    <source>
        <dbReference type="SAM" id="MobiDB-lite"/>
    </source>
</evidence>
<dbReference type="Gene3D" id="2.80.10.50">
    <property type="match status" value="1"/>
</dbReference>
<protein>
    <submittedName>
        <fullName evidence="3">Erythema protein SVEP-1</fullName>
    </submittedName>
</protein>
<feature type="chain" id="PRO_5003327072" evidence="2">
    <location>
        <begin position="20"/>
        <end position="149"/>
    </location>
</feature>
<sequence length="149" mass="16565">MHAILSLCILAVFGASANADVIANEKCITIMDDAGLVMQEKNAEHLLKMVTKGQENNHQRWILEKADGDFYKLKNKQSGRYMVIGVADYLLTANGNDVKPSDYLKFVDDGTGKFDIVNNVNGRPSSEGLNKDVRKSTTQQHFTVKNCEQ</sequence>
<organism evidence="3">
    <name type="scientific">Simulium guianense</name>
    <name type="common">Black fly</name>
    <dbReference type="NCBI Taxonomy" id="445764"/>
    <lineage>
        <taxon>Eukaryota</taxon>
        <taxon>Metazoa</taxon>
        <taxon>Ecdysozoa</taxon>
        <taxon>Arthropoda</taxon>
        <taxon>Hexapoda</taxon>
        <taxon>Insecta</taxon>
        <taxon>Pterygota</taxon>
        <taxon>Neoptera</taxon>
        <taxon>Endopterygota</taxon>
        <taxon>Diptera</taxon>
        <taxon>Nematocera</taxon>
        <taxon>Chironomoidea</taxon>
        <taxon>Simuliidae</taxon>
        <taxon>Simulium</taxon>
    </lineage>
</organism>
<name>F5GTK9_SIMGU</name>
<evidence type="ECO:0000313" key="3">
    <source>
        <dbReference type="EMBL" id="AEB96407.1"/>
    </source>
</evidence>
<feature type="signal peptide" evidence="2">
    <location>
        <begin position="1"/>
        <end position="19"/>
    </location>
</feature>
<feature type="region of interest" description="Disordered" evidence="1">
    <location>
        <begin position="125"/>
        <end position="149"/>
    </location>
</feature>
<dbReference type="AlphaFoldDB" id="F5GTK9"/>
<keyword evidence="2" id="KW-0732">Signal</keyword>
<accession>F5GTK9</accession>
<dbReference type="EMBL" id="JI626172">
    <property type="protein sequence ID" value="AEB96407.1"/>
    <property type="molecule type" value="mRNA"/>
</dbReference>
<reference evidence="3" key="1">
    <citation type="journal article" date="2011" name="BMC Genomics">
        <title>An insight into the sialome of Simulium guianense (DIPTERA:SIMulIIDAE), the main vector of River Blindness Disease in Brazil.</title>
        <authorList>
            <person name="Chagas A.C."/>
            <person name="Calvo E."/>
            <person name="Pimenta P.F."/>
            <person name="Ribeiro J.M."/>
        </authorList>
    </citation>
    <scope>NUCLEOTIDE SEQUENCE</scope>
    <source>
        <tissue evidence="3">Salivary gland</tissue>
    </source>
</reference>
<dbReference type="InterPro" id="IPR035992">
    <property type="entry name" value="Ricin_B-like_lectins"/>
</dbReference>
<dbReference type="SUPFAM" id="SSF50370">
    <property type="entry name" value="Ricin B-like lectins"/>
    <property type="match status" value="1"/>
</dbReference>